<dbReference type="OrthoDB" id="3360421at2759"/>
<proteinExistence type="predicted"/>
<name>A0A0G2H2F2_9PEZI</name>
<evidence type="ECO:0000256" key="1">
    <source>
        <dbReference type="SAM" id="MobiDB-lite"/>
    </source>
</evidence>
<feature type="compositionally biased region" description="Basic and acidic residues" evidence="1">
    <location>
        <begin position="48"/>
        <end position="62"/>
    </location>
</feature>
<accession>A0A0G2H2F2</accession>
<keyword evidence="3" id="KW-1185">Reference proteome</keyword>
<dbReference type="Proteomes" id="UP000034680">
    <property type="component" value="Unassembled WGS sequence"/>
</dbReference>
<feature type="compositionally biased region" description="Basic and acidic residues" evidence="1">
    <location>
        <begin position="7"/>
        <end position="21"/>
    </location>
</feature>
<evidence type="ECO:0000313" key="2">
    <source>
        <dbReference type="EMBL" id="KKY29483.1"/>
    </source>
</evidence>
<feature type="compositionally biased region" description="Basic and acidic residues" evidence="1">
    <location>
        <begin position="71"/>
        <end position="97"/>
    </location>
</feature>
<feature type="compositionally biased region" description="Polar residues" evidence="1">
    <location>
        <begin position="26"/>
        <end position="39"/>
    </location>
</feature>
<gene>
    <name evidence="2" type="ORF">UCDDA912_g10598</name>
</gene>
<dbReference type="STRING" id="1214573.A0A0G2H2F2"/>
<evidence type="ECO:0000313" key="3">
    <source>
        <dbReference type="Proteomes" id="UP000034680"/>
    </source>
</evidence>
<dbReference type="AlphaFoldDB" id="A0A0G2H2F2"/>
<feature type="region of interest" description="Disordered" evidence="1">
    <location>
        <begin position="1"/>
        <end position="97"/>
    </location>
</feature>
<comment type="caution">
    <text evidence="2">The sequence shown here is derived from an EMBL/GenBank/DDBJ whole genome shotgun (WGS) entry which is preliminary data.</text>
</comment>
<protein>
    <submittedName>
        <fullName evidence="2">Uncharacterized protein</fullName>
    </submittedName>
</protein>
<reference evidence="2 3" key="2">
    <citation type="submission" date="2015-05" db="EMBL/GenBank/DDBJ databases">
        <authorList>
            <person name="Morales-Cruz A."/>
            <person name="Amrine K.C."/>
            <person name="Cantu D."/>
        </authorList>
    </citation>
    <scope>NUCLEOTIDE SEQUENCE [LARGE SCALE GENOMIC DNA]</scope>
    <source>
        <strain evidence="2">DA912</strain>
    </source>
</reference>
<organism evidence="2 3">
    <name type="scientific">Diaporthe ampelina</name>
    <dbReference type="NCBI Taxonomy" id="1214573"/>
    <lineage>
        <taxon>Eukaryota</taxon>
        <taxon>Fungi</taxon>
        <taxon>Dikarya</taxon>
        <taxon>Ascomycota</taxon>
        <taxon>Pezizomycotina</taxon>
        <taxon>Sordariomycetes</taxon>
        <taxon>Sordariomycetidae</taxon>
        <taxon>Diaporthales</taxon>
        <taxon>Diaporthaceae</taxon>
        <taxon>Diaporthe</taxon>
    </lineage>
</organism>
<reference evidence="2 3" key="1">
    <citation type="submission" date="2015-05" db="EMBL/GenBank/DDBJ databases">
        <title>Distinctive expansion of gene families associated with plant cell wall degradation and secondary metabolism in the genomes of grapevine trunk pathogens.</title>
        <authorList>
            <person name="Lawrence D.P."/>
            <person name="Travadon R."/>
            <person name="Rolshausen P.E."/>
            <person name="Baumgartner K."/>
        </authorList>
    </citation>
    <scope>NUCLEOTIDE SEQUENCE [LARGE SCALE GENOMIC DNA]</scope>
    <source>
        <strain evidence="2">DA912</strain>
    </source>
</reference>
<dbReference type="EMBL" id="LCUC01000752">
    <property type="protein sequence ID" value="KKY29483.1"/>
    <property type="molecule type" value="Genomic_DNA"/>
</dbReference>
<sequence length="97" mass="10940">MPSSKGEPTDPELREELKEGKCFSLMPQSRIMTHQTNIARQRSSRSRTSREGASKLAKEYEKQGGGYENEPGSKNEPKKGNPEPKSDSKKKKETEED</sequence>